<feature type="domain" description="DUF7492" evidence="2">
    <location>
        <begin position="25"/>
        <end position="299"/>
    </location>
</feature>
<feature type="region of interest" description="Disordered" evidence="1">
    <location>
        <begin position="395"/>
        <end position="445"/>
    </location>
</feature>
<name>A0ABR3VW99_9PEZI</name>
<dbReference type="InterPro" id="IPR055915">
    <property type="entry name" value="DUF7492"/>
</dbReference>
<evidence type="ECO:0000259" key="2">
    <source>
        <dbReference type="Pfam" id="PF24320"/>
    </source>
</evidence>
<evidence type="ECO:0000313" key="4">
    <source>
        <dbReference type="Proteomes" id="UP001586593"/>
    </source>
</evidence>
<dbReference type="EMBL" id="JAZHXJ010001023">
    <property type="protein sequence ID" value="KAL1846599.1"/>
    <property type="molecule type" value="Genomic_DNA"/>
</dbReference>
<feature type="region of interest" description="Disordered" evidence="1">
    <location>
        <begin position="333"/>
        <end position="376"/>
    </location>
</feature>
<reference evidence="3 4" key="1">
    <citation type="journal article" date="2024" name="Commun. Biol.">
        <title>Comparative genomic analysis of thermophilic fungi reveals convergent evolutionary adaptations and gene losses.</title>
        <authorList>
            <person name="Steindorff A.S."/>
            <person name="Aguilar-Pontes M.V."/>
            <person name="Robinson A.J."/>
            <person name="Andreopoulos B."/>
            <person name="LaButti K."/>
            <person name="Kuo A."/>
            <person name="Mondo S."/>
            <person name="Riley R."/>
            <person name="Otillar R."/>
            <person name="Haridas S."/>
            <person name="Lipzen A."/>
            <person name="Grimwood J."/>
            <person name="Schmutz J."/>
            <person name="Clum A."/>
            <person name="Reid I.D."/>
            <person name="Moisan M.C."/>
            <person name="Butler G."/>
            <person name="Nguyen T.T.M."/>
            <person name="Dewar K."/>
            <person name="Conant G."/>
            <person name="Drula E."/>
            <person name="Henrissat B."/>
            <person name="Hansel C."/>
            <person name="Singer S."/>
            <person name="Hutchinson M.I."/>
            <person name="de Vries R.P."/>
            <person name="Natvig D.O."/>
            <person name="Powell A.J."/>
            <person name="Tsang A."/>
            <person name="Grigoriev I.V."/>
        </authorList>
    </citation>
    <scope>NUCLEOTIDE SEQUENCE [LARGE SCALE GENOMIC DNA]</scope>
    <source>
        <strain evidence="3 4">ATCC 24622</strain>
    </source>
</reference>
<dbReference type="Proteomes" id="UP001586593">
    <property type="component" value="Unassembled WGS sequence"/>
</dbReference>
<dbReference type="Pfam" id="PF24320">
    <property type="entry name" value="DUF7492"/>
    <property type="match status" value="1"/>
</dbReference>
<feature type="compositionally biased region" description="Pro residues" evidence="1">
    <location>
        <begin position="249"/>
        <end position="258"/>
    </location>
</feature>
<comment type="caution">
    <text evidence="3">The sequence shown here is derived from an EMBL/GenBank/DDBJ whole genome shotgun (WGS) entry which is preliminary data.</text>
</comment>
<evidence type="ECO:0000256" key="1">
    <source>
        <dbReference type="SAM" id="MobiDB-lite"/>
    </source>
</evidence>
<proteinExistence type="predicted"/>
<gene>
    <name evidence="3" type="ORF">VTK73DRAFT_245</name>
</gene>
<protein>
    <recommendedName>
        <fullName evidence="2">DUF7492 domain-containing protein</fullName>
    </recommendedName>
</protein>
<accession>A0ABR3VW99</accession>
<feature type="region of interest" description="Disordered" evidence="1">
    <location>
        <begin position="244"/>
        <end position="263"/>
    </location>
</feature>
<sequence>MKLAKIYRHGLLCAAAVSPWIAPGHAHSNVERLMRIAANGTMVGREGYPRGFISRTDPAYSDGAVGWLIPPNGRPDGKVIHQDDKVARPTQRTANYSQDLPMLVASPGDLVALQYQENGHVTLPENQPNKPLNRGTVYVYGTDRLDPDANLLDVLYQWTADGTGGDGRGRLLATRNFDDGQCYQINGGPLSQSRAARFAKPAEDPMGQNLWCQSDVQLPSDLPVGRPYTLLWIWDWPTMDRADVATPPSSAPGAPPGPNGEKVSIPEIYTTVMDVQIVDPCDEALGPVDQASCKAKSNVRNSLHFKAGQDLNRAAVEDQCKNSFLVDAVGAGTSNSSTHGGSSAGADSTPSDAPTAASETAPATTPETTTVAAPVNERVKTETVYVTVETVTVTVEPSPTDETPSAAATATSARETPTGAPSVTPFLKEGTKKVRRRSGESALVR</sequence>
<organism evidence="3 4">
    <name type="scientific">Phialemonium thermophilum</name>
    <dbReference type="NCBI Taxonomy" id="223376"/>
    <lineage>
        <taxon>Eukaryota</taxon>
        <taxon>Fungi</taxon>
        <taxon>Dikarya</taxon>
        <taxon>Ascomycota</taxon>
        <taxon>Pezizomycotina</taxon>
        <taxon>Sordariomycetes</taxon>
        <taxon>Sordariomycetidae</taxon>
        <taxon>Cephalothecales</taxon>
        <taxon>Cephalothecaceae</taxon>
        <taxon>Phialemonium</taxon>
    </lineage>
</organism>
<evidence type="ECO:0000313" key="3">
    <source>
        <dbReference type="EMBL" id="KAL1846599.1"/>
    </source>
</evidence>
<feature type="compositionally biased region" description="Low complexity" evidence="1">
    <location>
        <begin position="333"/>
        <end position="375"/>
    </location>
</feature>
<keyword evidence="4" id="KW-1185">Reference proteome</keyword>
<feature type="compositionally biased region" description="Low complexity" evidence="1">
    <location>
        <begin position="395"/>
        <end position="418"/>
    </location>
</feature>